<dbReference type="Gene3D" id="3.30.450.40">
    <property type="match status" value="1"/>
</dbReference>
<dbReference type="Pfam" id="PF09339">
    <property type="entry name" value="HTH_IclR"/>
    <property type="match status" value="1"/>
</dbReference>
<dbReference type="PANTHER" id="PTHR30136:SF7">
    <property type="entry name" value="HTH-TYPE TRANSCRIPTIONAL REGULATOR KDGR-RELATED"/>
    <property type="match status" value="1"/>
</dbReference>
<dbReference type="EMBL" id="QMIF01000063">
    <property type="protein sequence ID" value="TVM29433.1"/>
    <property type="molecule type" value="Genomic_DNA"/>
</dbReference>
<evidence type="ECO:0000259" key="5">
    <source>
        <dbReference type="PROSITE" id="PS51078"/>
    </source>
</evidence>
<reference evidence="6 7" key="1">
    <citation type="submission" date="2018-06" db="EMBL/GenBank/DDBJ databases">
        <title>Complete genome of Desulfovibrio marinus P48SEP.</title>
        <authorList>
            <person name="Crispim J.S."/>
            <person name="Vidigal P.M.P."/>
            <person name="Silva L.C.F."/>
            <person name="Araujo L.C."/>
            <person name="Laguardia C.N."/>
            <person name="Dias R.S."/>
            <person name="Sousa M.P."/>
            <person name="Paula S.O."/>
            <person name="Silva C."/>
        </authorList>
    </citation>
    <scope>NUCLEOTIDE SEQUENCE [LARGE SCALE GENOMIC DNA]</scope>
    <source>
        <strain evidence="6 7">P48SEP</strain>
    </source>
</reference>
<dbReference type="PROSITE" id="PS51077">
    <property type="entry name" value="HTH_ICLR"/>
    <property type="match status" value="1"/>
</dbReference>
<evidence type="ECO:0000259" key="4">
    <source>
        <dbReference type="PROSITE" id="PS51077"/>
    </source>
</evidence>
<dbReference type="InterPro" id="IPR036388">
    <property type="entry name" value="WH-like_DNA-bd_sf"/>
</dbReference>
<feature type="domain" description="IclR-ED" evidence="5">
    <location>
        <begin position="62"/>
        <end position="177"/>
    </location>
</feature>
<dbReference type="GO" id="GO:0045892">
    <property type="term" value="P:negative regulation of DNA-templated transcription"/>
    <property type="evidence" value="ECO:0007669"/>
    <property type="project" value="TreeGrafter"/>
</dbReference>
<dbReference type="SMART" id="SM00346">
    <property type="entry name" value="HTH_ICLR"/>
    <property type="match status" value="1"/>
</dbReference>
<dbReference type="InterPro" id="IPR029016">
    <property type="entry name" value="GAF-like_dom_sf"/>
</dbReference>
<gene>
    <name evidence="6" type="ORF">DQK91_22005</name>
</gene>
<accession>A0A6P1ZBT1</accession>
<dbReference type="InterPro" id="IPR050707">
    <property type="entry name" value="HTH_MetabolicPath_Reg"/>
</dbReference>
<dbReference type="SUPFAM" id="SSF55781">
    <property type="entry name" value="GAF domain-like"/>
    <property type="match status" value="1"/>
</dbReference>
<dbReference type="InterPro" id="IPR005471">
    <property type="entry name" value="Tscrpt_reg_IclR_N"/>
</dbReference>
<dbReference type="Gene3D" id="1.10.10.10">
    <property type="entry name" value="Winged helix-like DNA-binding domain superfamily/Winged helix DNA-binding domain"/>
    <property type="match status" value="1"/>
</dbReference>
<dbReference type="Pfam" id="PF01614">
    <property type="entry name" value="IclR_C"/>
    <property type="match status" value="1"/>
</dbReference>
<dbReference type="InterPro" id="IPR036390">
    <property type="entry name" value="WH_DNA-bd_sf"/>
</dbReference>
<feature type="domain" description="HTH iclR-type" evidence="4">
    <location>
        <begin position="1"/>
        <end position="61"/>
    </location>
</feature>
<dbReference type="OrthoDB" id="5416964at2"/>
<dbReference type="PANTHER" id="PTHR30136">
    <property type="entry name" value="HELIX-TURN-HELIX TRANSCRIPTIONAL REGULATOR, ICLR FAMILY"/>
    <property type="match status" value="1"/>
</dbReference>
<feature type="non-terminal residue" evidence="6">
    <location>
        <position position="177"/>
    </location>
</feature>
<dbReference type="PROSITE" id="PS51078">
    <property type="entry name" value="ICLR_ED"/>
    <property type="match status" value="1"/>
</dbReference>
<name>A0A6P1ZBT1_9BACT</name>
<evidence type="ECO:0000313" key="7">
    <source>
        <dbReference type="Proteomes" id="UP000434052"/>
    </source>
</evidence>
<evidence type="ECO:0008006" key="8">
    <source>
        <dbReference type="Google" id="ProtNLM"/>
    </source>
</evidence>
<dbReference type="InterPro" id="IPR014757">
    <property type="entry name" value="Tscrpt_reg_IclR_C"/>
</dbReference>
<organism evidence="6 7">
    <name type="scientific">Oceanidesulfovibrio marinus</name>
    <dbReference type="NCBI Taxonomy" id="370038"/>
    <lineage>
        <taxon>Bacteria</taxon>
        <taxon>Pseudomonadati</taxon>
        <taxon>Thermodesulfobacteriota</taxon>
        <taxon>Desulfovibrionia</taxon>
        <taxon>Desulfovibrionales</taxon>
        <taxon>Desulfovibrionaceae</taxon>
        <taxon>Oceanidesulfovibrio</taxon>
    </lineage>
</organism>
<protein>
    <recommendedName>
        <fullName evidence="8">IclR family transcriptional regulator</fullName>
    </recommendedName>
</protein>
<keyword evidence="2" id="KW-0238">DNA-binding</keyword>
<dbReference type="Proteomes" id="UP000434052">
    <property type="component" value="Unassembled WGS sequence"/>
</dbReference>
<sequence length="177" mass="19896">MPALIRANKILDYLSRHEADMSEIMSEVGLPKSTVDSLLLTLEEIGFGRRLPGGQKFTLGLRHFEPGTITVAKLSIRDQAISRLQQLSQQEKVTCQHGALDSTQSVSVLKVDPHDAILINSWEVKRLTLNLSAMGKVLLAWLPRERQDELIESLEFLPVTPKSFVDKNQFRNHLADV</sequence>
<dbReference type="AlphaFoldDB" id="A0A6P1ZBT1"/>
<evidence type="ECO:0000256" key="3">
    <source>
        <dbReference type="ARBA" id="ARBA00023163"/>
    </source>
</evidence>
<keyword evidence="1" id="KW-0805">Transcription regulation</keyword>
<proteinExistence type="predicted"/>
<evidence type="ECO:0000313" key="6">
    <source>
        <dbReference type="EMBL" id="TVM29433.1"/>
    </source>
</evidence>
<evidence type="ECO:0000256" key="2">
    <source>
        <dbReference type="ARBA" id="ARBA00023125"/>
    </source>
</evidence>
<dbReference type="GO" id="GO:0003677">
    <property type="term" value="F:DNA binding"/>
    <property type="evidence" value="ECO:0007669"/>
    <property type="project" value="UniProtKB-KW"/>
</dbReference>
<keyword evidence="3" id="KW-0804">Transcription</keyword>
<comment type="caution">
    <text evidence="6">The sequence shown here is derived from an EMBL/GenBank/DDBJ whole genome shotgun (WGS) entry which is preliminary data.</text>
</comment>
<dbReference type="SUPFAM" id="SSF46785">
    <property type="entry name" value="Winged helix' DNA-binding domain"/>
    <property type="match status" value="1"/>
</dbReference>
<evidence type="ECO:0000256" key="1">
    <source>
        <dbReference type="ARBA" id="ARBA00023015"/>
    </source>
</evidence>
<dbReference type="GO" id="GO:0003700">
    <property type="term" value="F:DNA-binding transcription factor activity"/>
    <property type="evidence" value="ECO:0007669"/>
    <property type="project" value="TreeGrafter"/>
</dbReference>